<keyword evidence="6" id="KW-0539">Nucleus</keyword>
<dbReference type="GO" id="GO:0005634">
    <property type="term" value="C:nucleus"/>
    <property type="evidence" value="ECO:0007669"/>
    <property type="project" value="UniProtKB-SubCell"/>
</dbReference>
<dbReference type="GeneID" id="8444078"/>
<dbReference type="OrthoDB" id="4748970at2759"/>
<gene>
    <name evidence="10" type="ORF">UREG_06671</name>
</gene>
<keyword evidence="4 7" id="KW-0863">Zinc-finger</keyword>
<protein>
    <recommendedName>
        <fullName evidence="9">C2H2-type domain-containing protein</fullName>
    </recommendedName>
</protein>
<keyword evidence="2" id="KW-0479">Metal-binding</keyword>
<keyword evidence="5" id="KW-0862">Zinc</keyword>
<sequence length="382" mass="42809">MPQKRKSTAEPQRQSKRLQKSAPSDDASYTDHASDSGSVSSYCLSENSNEYNKQSKTPITPFSPASSLKYPSDLKTHLCPYDNCGKAFNRPARLVEHLRSHTNERIFSCEYDGCDKSFLRASHLNHHVKSAHTMVRDYVCDREGCGKTFVTGSRLRRHLAAHEGRDKYRCMEYPPCNETFRKHSTLQKHVMMVHLNQKPFPCPHSDPVTGDKCRQGFDTAGHLKAHESRIHGGARFSCMECINSVDRTGPTLAEDSSLHREATFPTYALLQAHLRAAHPPTCPECTITCSSARELRRHLEIAHGNIFVGRNDGTHARASGAGQAARKNSQLDDDFLMQDAHSYQERFSIMGMETTGEGTMTDYDDMNGLEAIDPLLTYAIAE</sequence>
<dbReference type="GO" id="GO:0008270">
    <property type="term" value="F:zinc ion binding"/>
    <property type="evidence" value="ECO:0007669"/>
    <property type="project" value="UniProtKB-KW"/>
</dbReference>
<evidence type="ECO:0000256" key="4">
    <source>
        <dbReference type="ARBA" id="ARBA00022771"/>
    </source>
</evidence>
<dbReference type="SMART" id="SM00355">
    <property type="entry name" value="ZnF_C2H2"/>
    <property type="match status" value="7"/>
</dbReference>
<organism evidence="10 11">
    <name type="scientific">Uncinocarpus reesii (strain UAMH 1704)</name>
    <dbReference type="NCBI Taxonomy" id="336963"/>
    <lineage>
        <taxon>Eukaryota</taxon>
        <taxon>Fungi</taxon>
        <taxon>Dikarya</taxon>
        <taxon>Ascomycota</taxon>
        <taxon>Pezizomycotina</taxon>
        <taxon>Eurotiomycetes</taxon>
        <taxon>Eurotiomycetidae</taxon>
        <taxon>Onygenales</taxon>
        <taxon>Onygenaceae</taxon>
        <taxon>Uncinocarpus</taxon>
    </lineage>
</organism>
<feature type="region of interest" description="Disordered" evidence="8">
    <location>
        <begin position="1"/>
        <end position="42"/>
    </location>
</feature>
<dbReference type="InterPro" id="IPR013087">
    <property type="entry name" value="Znf_C2H2_type"/>
</dbReference>
<feature type="domain" description="C2H2-type" evidence="9">
    <location>
        <begin position="138"/>
        <end position="167"/>
    </location>
</feature>
<dbReference type="InterPro" id="IPR036236">
    <property type="entry name" value="Znf_C2H2_sf"/>
</dbReference>
<evidence type="ECO:0000256" key="1">
    <source>
        <dbReference type="ARBA" id="ARBA00004123"/>
    </source>
</evidence>
<dbReference type="PROSITE" id="PS00028">
    <property type="entry name" value="ZINC_FINGER_C2H2_1"/>
    <property type="match status" value="4"/>
</dbReference>
<feature type="domain" description="C2H2-type" evidence="9">
    <location>
        <begin position="168"/>
        <end position="199"/>
    </location>
</feature>
<dbReference type="VEuPathDB" id="FungiDB:UREG_06671"/>
<dbReference type="KEGG" id="ure:UREG_06671"/>
<dbReference type="GO" id="GO:0010468">
    <property type="term" value="P:regulation of gene expression"/>
    <property type="evidence" value="ECO:0007669"/>
    <property type="project" value="TreeGrafter"/>
</dbReference>
<keyword evidence="11" id="KW-1185">Reference proteome</keyword>
<dbReference type="RefSeq" id="XP_002583704.1">
    <property type="nucleotide sequence ID" value="XM_002583658.1"/>
</dbReference>
<reference evidence="11" key="1">
    <citation type="journal article" date="2009" name="Genome Res.">
        <title>Comparative genomic analyses of the human fungal pathogens Coccidioides and their relatives.</title>
        <authorList>
            <person name="Sharpton T.J."/>
            <person name="Stajich J.E."/>
            <person name="Rounsley S.D."/>
            <person name="Gardner M.J."/>
            <person name="Wortman J.R."/>
            <person name="Jordar V.S."/>
            <person name="Maiti R."/>
            <person name="Kodira C.D."/>
            <person name="Neafsey D.E."/>
            <person name="Zeng Q."/>
            <person name="Hung C.-Y."/>
            <person name="McMahan C."/>
            <person name="Muszewska A."/>
            <person name="Grynberg M."/>
            <person name="Mandel M.A."/>
            <person name="Kellner E.M."/>
            <person name="Barker B.M."/>
            <person name="Galgiani J.N."/>
            <person name="Orbach M.J."/>
            <person name="Kirkland T.N."/>
            <person name="Cole G.T."/>
            <person name="Henn M.R."/>
            <person name="Birren B.W."/>
            <person name="Taylor J.W."/>
        </authorList>
    </citation>
    <scope>NUCLEOTIDE SEQUENCE [LARGE SCALE GENOMIC DNA]</scope>
    <source>
        <strain evidence="11">UAMH 1704</strain>
    </source>
</reference>
<feature type="domain" description="C2H2-type" evidence="9">
    <location>
        <begin position="107"/>
        <end position="137"/>
    </location>
</feature>
<dbReference type="InParanoid" id="C4JVS9"/>
<name>C4JVS9_UNCRE</name>
<dbReference type="Gene3D" id="3.30.160.60">
    <property type="entry name" value="Classic Zinc Finger"/>
    <property type="match status" value="4"/>
</dbReference>
<evidence type="ECO:0000256" key="5">
    <source>
        <dbReference type="ARBA" id="ARBA00022833"/>
    </source>
</evidence>
<dbReference type="EMBL" id="CH476618">
    <property type="protein sequence ID" value="EEP81806.1"/>
    <property type="molecule type" value="Genomic_DNA"/>
</dbReference>
<dbReference type="PANTHER" id="PTHR16515">
    <property type="entry name" value="PR DOMAIN ZINC FINGER PROTEIN"/>
    <property type="match status" value="1"/>
</dbReference>
<dbReference type="SUPFAM" id="SSF57667">
    <property type="entry name" value="beta-beta-alpha zinc fingers"/>
    <property type="match status" value="2"/>
</dbReference>
<evidence type="ECO:0000256" key="3">
    <source>
        <dbReference type="ARBA" id="ARBA00022737"/>
    </source>
</evidence>
<evidence type="ECO:0000259" key="9">
    <source>
        <dbReference type="PROSITE" id="PS50157"/>
    </source>
</evidence>
<feature type="domain" description="C2H2-type" evidence="9">
    <location>
        <begin position="77"/>
        <end position="106"/>
    </location>
</feature>
<keyword evidence="3" id="KW-0677">Repeat</keyword>
<dbReference type="PANTHER" id="PTHR16515:SF49">
    <property type="entry name" value="GASTRULA ZINC FINGER PROTEIN XLCGF49.1-LIKE-RELATED"/>
    <property type="match status" value="1"/>
</dbReference>
<comment type="subcellular location">
    <subcellularLocation>
        <location evidence="1">Nucleus</location>
    </subcellularLocation>
</comment>
<evidence type="ECO:0000256" key="8">
    <source>
        <dbReference type="SAM" id="MobiDB-lite"/>
    </source>
</evidence>
<accession>C4JVS9</accession>
<dbReference type="InterPro" id="IPR050331">
    <property type="entry name" value="Zinc_finger"/>
</dbReference>
<dbReference type="eggNOG" id="KOG1721">
    <property type="taxonomic scope" value="Eukaryota"/>
</dbReference>
<dbReference type="Pfam" id="PF00096">
    <property type="entry name" value="zf-C2H2"/>
    <property type="match status" value="3"/>
</dbReference>
<dbReference type="AlphaFoldDB" id="C4JVS9"/>
<evidence type="ECO:0000313" key="11">
    <source>
        <dbReference type="Proteomes" id="UP000002058"/>
    </source>
</evidence>
<evidence type="ECO:0000313" key="10">
    <source>
        <dbReference type="EMBL" id="EEP81806.1"/>
    </source>
</evidence>
<dbReference type="Proteomes" id="UP000002058">
    <property type="component" value="Unassembled WGS sequence"/>
</dbReference>
<evidence type="ECO:0000256" key="7">
    <source>
        <dbReference type="PROSITE-ProRule" id="PRU00042"/>
    </source>
</evidence>
<dbReference type="HOGENOM" id="CLU_002678_91_1_1"/>
<evidence type="ECO:0000256" key="2">
    <source>
        <dbReference type="ARBA" id="ARBA00022723"/>
    </source>
</evidence>
<proteinExistence type="predicted"/>
<evidence type="ECO:0000256" key="6">
    <source>
        <dbReference type="ARBA" id="ARBA00023242"/>
    </source>
</evidence>
<feature type="domain" description="C2H2-type" evidence="9">
    <location>
        <begin position="200"/>
        <end position="236"/>
    </location>
</feature>
<dbReference type="PROSITE" id="PS50157">
    <property type="entry name" value="ZINC_FINGER_C2H2_2"/>
    <property type="match status" value="5"/>
</dbReference>